<dbReference type="InterPro" id="IPR011006">
    <property type="entry name" value="CheY-like_superfamily"/>
</dbReference>
<dbReference type="PANTHER" id="PTHR43047:SF72">
    <property type="entry name" value="OSMOSENSING HISTIDINE PROTEIN KINASE SLN1"/>
    <property type="match status" value="1"/>
</dbReference>
<evidence type="ECO:0000313" key="20">
    <source>
        <dbReference type="EMBL" id="MDI9242840.1"/>
    </source>
</evidence>
<evidence type="ECO:0000256" key="10">
    <source>
        <dbReference type="ARBA" id="ARBA00022989"/>
    </source>
</evidence>
<evidence type="ECO:0000259" key="19">
    <source>
        <dbReference type="PROSITE" id="PS50113"/>
    </source>
</evidence>
<reference evidence="20 21" key="1">
    <citation type="submission" date="2023-05" db="EMBL/GenBank/DDBJ databases">
        <title>[ruminococcus] sp. nov., isolated from a pig farm feces dump.</title>
        <authorList>
            <person name="Chang Y.-H."/>
        </authorList>
    </citation>
    <scope>NUCLEOTIDE SEQUENCE [LARGE SCALE GENOMIC DNA]</scope>
    <source>
        <strain evidence="20 21">YH-rum2234</strain>
    </source>
</reference>
<comment type="caution">
    <text evidence="20">The sequence shown here is derived from an EMBL/GenBank/DDBJ whole genome shotgun (WGS) entry which is preliminary data.</text>
</comment>
<evidence type="ECO:0000259" key="18">
    <source>
        <dbReference type="PROSITE" id="PS50110"/>
    </source>
</evidence>
<dbReference type="EC" id="2.7.13.3" evidence="3"/>
<evidence type="ECO:0000256" key="2">
    <source>
        <dbReference type="ARBA" id="ARBA00004651"/>
    </source>
</evidence>
<dbReference type="Pfam" id="PF02518">
    <property type="entry name" value="HATPase_c"/>
    <property type="match status" value="1"/>
</dbReference>
<dbReference type="InterPro" id="IPR001789">
    <property type="entry name" value="Sig_transdc_resp-reg_receiver"/>
</dbReference>
<evidence type="ECO:0000256" key="4">
    <source>
        <dbReference type="ARBA" id="ARBA00018672"/>
    </source>
</evidence>
<evidence type="ECO:0000256" key="7">
    <source>
        <dbReference type="ARBA" id="ARBA00022679"/>
    </source>
</evidence>
<keyword evidence="21" id="KW-1185">Reference proteome</keyword>
<dbReference type="Pfam" id="PF02743">
    <property type="entry name" value="dCache_1"/>
    <property type="match status" value="1"/>
</dbReference>
<dbReference type="Pfam" id="PF00512">
    <property type="entry name" value="HisKA"/>
    <property type="match status" value="1"/>
</dbReference>
<dbReference type="SUPFAM" id="SSF55874">
    <property type="entry name" value="ATPase domain of HSP90 chaperone/DNA topoisomerase II/histidine kinase"/>
    <property type="match status" value="1"/>
</dbReference>
<dbReference type="Gene3D" id="1.10.287.130">
    <property type="match status" value="1"/>
</dbReference>
<proteinExistence type="predicted"/>
<evidence type="ECO:0000256" key="6">
    <source>
        <dbReference type="ARBA" id="ARBA00022553"/>
    </source>
</evidence>
<evidence type="ECO:0000256" key="15">
    <source>
        <dbReference type="SAM" id="Coils"/>
    </source>
</evidence>
<evidence type="ECO:0000256" key="11">
    <source>
        <dbReference type="ARBA" id="ARBA00023012"/>
    </source>
</evidence>
<dbReference type="InterPro" id="IPR033479">
    <property type="entry name" value="dCache_1"/>
</dbReference>
<dbReference type="PROSITE" id="PS50113">
    <property type="entry name" value="PAC"/>
    <property type="match status" value="1"/>
</dbReference>
<keyword evidence="9" id="KW-0418">Kinase</keyword>
<dbReference type="AlphaFoldDB" id="A0AAP4BBB5"/>
<keyword evidence="20" id="KW-0547">Nucleotide-binding</keyword>
<dbReference type="PROSITE" id="PS50109">
    <property type="entry name" value="HIS_KIN"/>
    <property type="match status" value="1"/>
</dbReference>
<keyword evidence="12 16" id="KW-0472">Membrane</keyword>
<dbReference type="InterPro" id="IPR003661">
    <property type="entry name" value="HisK_dim/P_dom"/>
</dbReference>
<dbReference type="SMART" id="SM00387">
    <property type="entry name" value="HATPase_c"/>
    <property type="match status" value="1"/>
</dbReference>
<keyword evidence="7" id="KW-0808">Transferase</keyword>
<sequence>MCGILVSFSIFFHDNEKQVEETNLHYLERDSDSLAQQLDVKFQDSLDYLKNMAFIFEDSTIEELDEMQSLFETMSKDAPFDEAYFIYSDGNTWDLFGEKVDLSEREYFKEAMKGKEGISEPFMSPLISREIFICYVPVRSENGIQAVLSGIYYRETLEALLQSAYLGDGGYAGLVAADGCILAGSNTGLNGKDLFEGLEARQIIGDTSLEEARADMKAGRAGLLSYEGAVASSLVMYRPLSQNSWYLVQNLPSSVLNDMESAVSKSAVSLAIGLTVSFVALFAGIYLWLRMRHSDLYVENQRVKAIVDASYSLIFEFDQSGEAVAWYGDAGKVFDIENGALTEYIHPEDLTLFTEQMKELKEGKLGERELRIRTRERIYHWCGSRLIAMRNPGGKLIRILGIIRDIDDHKQKELSLADERDLFAEAIHMLGDTYYKILVLNLETGRYRFIRKEYAEAPEIRKARQEYSSCDSYSFWYDRMAESMIHPDYLDAFEKKLSLDSIRKSVADNTDRHSVIYKRRGPVEGEYKWAQTEWIPCEGGEEVILYVKDITDERIAEENHRRELERAFEEVKRANRVKTEFLEHISHDLRTPMNAIMGMNEMTYRAAQEKDFDKISYYTGRVRLTAEYLTLLLADLVDVSHMQKLGLELVCESFDMGILLIACREFFQYVSKEKHVSFRTEGCLSGMYVGDYRRLKQLVFNLIENAVKFNKPGGSVLLRVRTEAETDCRDRFFFEIKDTGIGMDEEQLGKLFQPFDRGEHIVSETFAGTGLGLFIAKNIVDAMGGEIQVILTDIMMPEMDGYALAERIRELSRKDSGTVRIVALTASSVTVTEEKVLACGINEILDKPFDVKKFNQLIRG</sequence>
<organism evidence="20 21">
    <name type="scientific">Fusibacillus kribbianus</name>
    <dbReference type="NCBI Taxonomy" id="3044208"/>
    <lineage>
        <taxon>Bacteria</taxon>
        <taxon>Bacillati</taxon>
        <taxon>Bacillota</taxon>
        <taxon>Clostridia</taxon>
        <taxon>Lachnospirales</taxon>
        <taxon>Lachnospiraceae</taxon>
        <taxon>Fusibacillus</taxon>
    </lineage>
</organism>
<dbReference type="InterPro" id="IPR036097">
    <property type="entry name" value="HisK_dim/P_sf"/>
</dbReference>
<keyword evidence="15" id="KW-0175">Coiled coil</keyword>
<dbReference type="Gene3D" id="3.30.565.10">
    <property type="entry name" value="Histidine kinase-like ATPase, C-terminal domain"/>
    <property type="match status" value="1"/>
</dbReference>
<feature type="domain" description="PAC" evidence="19">
    <location>
        <begin position="366"/>
        <end position="418"/>
    </location>
</feature>
<evidence type="ECO:0000313" key="21">
    <source>
        <dbReference type="Proteomes" id="UP001300383"/>
    </source>
</evidence>
<dbReference type="InterPro" id="IPR005467">
    <property type="entry name" value="His_kinase_dom"/>
</dbReference>
<evidence type="ECO:0000256" key="5">
    <source>
        <dbReference type="ARBA" id="ARBA00022475"/>
    </source>
</evidence>
<dbReference type="Pfam" id="PF08447">
    <property type="entry name" value="PAS_3"/>
    <property type="match status" value="1"/>
</dbReference>
<keyword evidence="6 14" id="KW-0597">Phosphoprotein</keyword>
<dbReference type="Proteomes" id="UP001300383">
    <property type="component" value="Unassembled WGS sequence"/>
</dbReference>
<dbReference type="InterPro" id="IPR035965">
    <property type="entry name" value="PAS-like_dom_sf"/>
</dbReference>
<feature type="domain" description="Histidine kinase" evidence="17">
    <location>
        <begin position="584"/>
        <end position="789"/>
    </location>
</feature>
<dbReference type="InterPro" id="IPR003594">
    <property type="entry name" value="HATPase_dom"/>
</dbReference>
<feature type="transmembrane region" description="Helical" evidence="16">
    <location>
        <begin position="267"/>
        <end position="289"/>
    </location>
</feature>
<dbReference type="SUPFAM" id="SSF47384">
    <property type="entry name" value="Homodimeric domain of signal transducing histidine kinase"/>
    <property type="match status" value="1"/>
</dbReference>
<keyword evidence="8 16" id="KW-0812">Transmembrane</keyword>
<feature type="domain" description="Response regulatory" evidence="18">
    <location>
        <begin position="738"/>
        <end position="860"/>
    </location>
</feature>
<evidence type="ECO:0000259" key="17">
    <source>
        <dbReference type="PROSITE" id="PS50109"/>
    </source>
</evidence>
<dbReference type="CDD" id="cd00130">
    <property type="entry name" value="PAS"/>
    <property type="match status" value="1"/>
</dbReference>
<dbReference type="GO" id="GO:0005886">
    <property type="term" value="C:plasma membrane"/>
    <property type="evidence" value="ECO:0007669"/>
    <property type="project" value="UniProtKB-SubCell"/>
</dbReference>
<evidence type="ECO:0000256" key="3">
    <source>
        <dbReference type="ARBA" id="ARBA00012438"/>
    </source>
</evidence>
<evidence type="ECO:0000256" key="14">
    <source>
        <dbReference type="PROSITE-ProRule" id="PRU00169"/>
    </source>
</evidence>
<dbReference type="GO" id="GO:0009927">
    <property type="term" value="F:histidine phosphotransfer kinase activity"/>
    <property type="evidence" value="ECO:0007669"/>
    <property type="project" value="TreeGrafter"/>
</dbReference>
<comment type="subcellular location">
    <subcellularLocation>
        <location evidence="2">Cell membrane</location>
        <topology evidence="2">Multi-pass membrane protein</topology>
    </subcellularLocation>
</comment>
<dbReference type="CDD" id="cd17546">
    <property type="entry name" value="REC_hyHK_CKI1_RcsC-like"/>
    <property type="match status" value="1"/>
</dbReference>
<dbReference type="InterPro" id="IPR004358">
    <property type="entry name" value="Sig_transdc_His_kin-like_C"/>
</dbReference>
<dbReference type="PRINTS" id="PR00344">
    <property type="entry name" value="BCTRLSENSOR"/>
</dbReference>
<protein>
    <recommendedName>
        <fullName evidence="4">Stage 0 sporulation protein A homolog</fullName>
        <ecNumber evidence="3">2.7.13.3</ecNumber>
    </recommendedName>
</protein>
<evidence type="ECO:0000256" key="9">
    <source>
        <dbReference type="ARBA" id="ARBA00022777"/>
    </source>
</evidence>
<dbReference type="GO" id="GO:0000155">
    <property type="term" value="F:phosphorelay sensor kinase activity"/>
    <property type="evidence" value="ECO:0007669"/>
    <property type="project" value="InterPro"/>
</dbReference>
<name>A0AAP4BBB5_9FIRM</name>
<comment type="function">
    <text evidence="13">May play the central regulatory role in sporulation. It may be an element of the effector pathway responsible for the activation of sporulation genes in response to nutritional stress. Spo0A may act in concert with spo0H (a sigma factor) to control the expression of some genes that are critical to the sporulation process.</text>
</comment>
<dbReference type="SMART" id="SM00388">
    <property type="entry name" value="HisKA"/>
    <property type="match status" value="1"/>
</dbReference>
<dbReference type="CDD" id="cd00082">
    <property type="entry name" value="HisKA"/>
    <property type="match status" value="1"/>
</dbReference>
<evidence type="ECO:0000256" key="13">
    <source>
        <dbReference type="ARBA" id="ARBA00024867"/>
    </source>
</evidence>
<keyword evidence="20" id="KW-0067">ATP-binding</keyword>
<dbReference type="InterPro" id="IPR000014">
    <property type="entry name" value="PAS"/>
</dbReference>
<dbReference type="SUPFAM" id="SSF55785">
    <property type="entry name" value="PYP-like sensor domain (PAS domain)"/>
    <property type="match status" value="1"/>
</dbReference>
<evidence type="ECO:0000256" key="16">
    <source>
        <dbReference type="SAM" id="Phobius"/>
    </source>
</evidence>
<dbReference type="SMART" id="SM00448">
    <property type="entry name" value="REC"/>
    <property type="match status" value="1"/>
</dbReference>
<feature type="coiled-coil region" evidence="15">
    <location>
        <begin position="547"/>
        <end position="577"/>
    </location>
</feature>
<dbReference type="InterPro" id="IPR036890">
    <property type="entry name" value="HATPase_C_sf"/>
</dbReference>
<dbReference type="PROSITE" id="PS50110">
    <property type="entry name" value="RESPONSE_REGULATORY"/>
    <property type="match status" value="1"/>
</dbReference>
<accession>A0AAP4BBB5</accession>
<keyword evidence="10 16" id="KW-1133">Transmembrane helix</keyword>
<keyword evidence="11" id="KW-0902">Two-component regulatory system</keyword>
<evidence type="ECO:0000256" key="12">
    <source>
        <dbReference type="ARBA" id="ARBA00023136"/>
    </source>
</evidence>
<dbReference type="SUPFAM" id="SSF52172">
    <property type="entry name" value="CheY-like"/>
    <property type="match status" value="1"/>
</dbReference>
<feature type="modified residue" description="4-aspartylphosphate" evidence="14">
    <location>
        <position position="793"/>
    </location>
</feature>
<dbReference type="EMBL" id="JASGBQ010000019">
    <property type="protein sequence ID" value="MDI9242840.1"/>
    <property type="molecule type" value="Genomic_DNA"/>
</dbReference>
<comment type="catalytic activity">
    <reaction evidence="1">
        <text>ATP + protein L-histidine = ADP + protein N-phospho-L-histidine.</text>
        <dbReference type="EC" id="2.7.13.3"/>
    </reaction>
</comment>
<dbReference type="GO" id="GO:0005524">
    <property type="term" value="F:ATP binding"/>
    <property type="evidence" value="ECO:0007669"/>
    <property type="project" value="UniProtKB-KW"/>
</dbReference>
<dbReference type="Gene3D" id="3.30.450.20">
    <property type="entry name" value="PAS domain"/>
    <property type="match status" value="3"/>
</dbReference>
<evidence type="ECO:0000256" key="1">
    <source>
        <dbReference type="ARBA" id="ARBA00000085"/>
    </source>
</evidence>
<dbReference type="CDD" id="cd12914">
    <property type="entry name" value="PDC1_DGC_like"/>
    <property type="match status" value="1"/>
</dbReference>
<dbReference type="PANTHER" id="PTHR43047">
    <property type="entry name" value="TWO-COMPONENT HISTIDINE PROTEIN KINASE"/>
    <property type="match status" value="1"/>
</dbReference>
<dbReference type="InterPro" id="IPR000700">
    <property type="entry name" value="PAS-assoc_C"/>
</dbReference>
<gene>
    <name evidence="20" type="ORF">QJ036_10215</name>
</gene>
<keyword evidence="5" id="KW-1003">Cell membrane</keyword>
<evidence type="ECO:0000256" key="8">
    <source>
        <dbReference type="ARBA" id="ARBA00022692"/>
    </source>
</evidence>
<dbReference type="InterPro" id="IPR013655">
    <property type="entry name" value="PAS_fold_3"/>
</dbReference>